<keyword evidence="2" id="KW-1015">Disulfide bond</keyword>
<feature type="domain" description="Ig-like" evidence="4">
    <location>
        <begin position="212"/>
        <end position="305"/>
    </location>
</feature>
<evidence type="ECO:0000256" key="1">
    <source>
        <dbReference type="ARBA" id="ARBA00022729"/>
    </source>
</evidence>
<dbReference type="SMART" id="SM00408">
    <property type="entry name" value="IGc2"/>
    <property type="match status" value="2"/>
</dbReference>
<accession>A0A6Q2YW79</accession>
<dbReference type="InterPro" id="IPR003599">
    <property type="entry name" value="Ig_sub"/>
</dbReference>
<dbReference type="Bgee" id="ENSELUG00000013269">
    <property type="expression patterns" value="Expressed in muscle tissue and 6 other cell types or tissues"/>
</dbReference>
<dbReference type="Pfam" id="PF13927">
    <property type="entry name" value="Ig_3"/>
    <property type="match status" value="1"/>
</dbReference>
<evidence type="ECO:0000313" key="5">
    <source>
        <dbReference type="Ensembl" id="ENSELUP00000069855.2"/>
    </source>
</evidence>
<dbReference type="InterPro" id="IPR007110">
    <property type="entry name" value="Ig-like_dom"/>
</dbReference>
<reference evidence="5" key="2">
    <citation type="submission" date="2020-02" db="EMBL/GenBank/DDBJ databases">
        <title>Esox lucius (northern pike) genome, fEsoLuc1, primary haplotype.</title>
        <authorList>
            <person name="Myers G."/>
            <person name="Karagic N."/>
            <person name="Meyer A."/>
            <person name="Pippel M."/>
            <person name="Reichard M."/>
            <person name="Winkler S."/>
            <person name="Tracey A."/>
            <person name="Sims Y."/>
            <person name="Howe K."/>
            <person name="Rhie A."/>
            <person name="Formenti G."/>
            <person name="Durbin R."/>
            <person name="Fedrigo O."/>
            <person name="Jarvis E.D."/>
        </authorList>
    </citation>
    <scope>NUCLEOTIDE SEQUENCE [LARGE SCALE GENOMIC DNA]</scope>
</reference>
<dbReference type="Ensembl" id="ENSELUT00000053201.2">
    <property type="protein sequence ID" value="ENSELUP00000069855.2"/>
    <property type="gene ID" value="ENSELUG00000013269.3"/>
</dbReference>
<dbReference type="PROSITE" id="PS50835">
    <property type="entry name" value="IG_LIKE"/>
    <property type="match status" value="2"/>
</dbReference>
<feature type="domain" description="Ig-like" evidence="4">
    <location>
        <begin position="64"/>
        <end position="208"/>
    </location>
</feature>
<dbReference type="GeneTree" id="ENSGT00940000159942"/>
<reference evidence="5" key="4">
    <citation type="submission" date="2025-09" db="UniProtKB">
        <authorList>
            <consortium name="Ensembl"/>
        </authorList>
    </citation>
    <scope>IDENTIFICATION</scope>
</reference>
<dbReference type="GO" id="GO:0005886">
    <property type="term" value="C:plasma membrane"/>
    <property type="evidence" value="ECO:0007669"/>
    <property type="project" value="TreeGrafter"/>
</dbReference>
<dbReference type="AlphaFoldDB" id="A0A6Q2YW79"/>
<protein>
    <recommendedName>
        <fullName evidence="4">Ig-like domain-containing protein</fullName>
    </recommendedName>
</protein>
<evidence type="ECO:0000256" key="3">
    <source>
        <dbReference type="ARBA" id="ARBA00023319"/>
    </source>
</evidence>
<dbReference type="InterPro" id="IPR050958">
    <property type="entry name" value="Cell_Adh-Cytoskel_Orgn"/>
</dbReference>
<dbReference type="PANTHER" id="PTHR45080">
    <property type="entry name" value="CONTACTIN 5"/>
    <property type="match status" value="1"/>
</dbReference>
<dbReference type="SUPFAM" id="SSF48726">
    <property type="entry name" value="Immunoglobulin"/>
    <property type="match status" value="3"/>
</dbReference>
<evidence type="ECO:0000313" key="6">
    <source>
        <dbReference type="Proteomes" id="UP000265140"/>
    </source>
</evidence>
<name>A0A6Q2YW79_ESOLU</name>
<sequence>MIECIKICLFFILSPERSVTVFSNGTLRIVQLTEKDGGHYLCMFQRPNGEDMELFQVEVLMTPPKIKHLGSAQKRVTYGENVQVDCVASGLPDPEVSWSLPDGTIINNALQSDDSGTRFRRYVMFAEKPSFAMPNIEILPIKQDGTTITWTLPNGLVLDKPQTIGRTTFLSNGTLQLREVATFDRGTYVCQAMNTFGSSTLSYPVAVTVYPPRITNALPSITRVHRGSPVTLNCIAAGIPKPEITWTLPGRTTLVPNNRFTAQGGIHMTVEGSLVIKDPMLMNSGIYKCNAKNPLGRCLNELYLTIIRM</sequence>
<dbReference type="GO" id="GO:0050808">
    <property type="term" value="P:synapse organization"/>
    <property type="evidence" value="ECO:0007669"/>
    <property type="project" value="TreeGrafter"/>
</dbReference>
<dbReference type="InterPro" id="IPR013151">
    <property type="entry name" value="Immunoglobulin_dom"/>
</dbReference>
<keyword evidence="1" id="KW-0732">Signal</keyword>
<dbReference type="SMART" id="SM00409">
    <property type="entry name" value="IG"/>
    <property type="match status" value="3"/>
</dbReference>
<dbReference type="InterPro" id="IPR013783">
    <property type="entry name" value="Ig-like_fold"/>
</dbReference>
<dbReference type="Proteomes" id="UP000265140">
    <property type="component" value="Chromosome 4"/>
</dbReference>
<reference evidence="5" key="3">
    <citation type="submission" date="2025-08" db="UniProtKB">
        <authorList>
            <consortium name="Ensembl"/>
        </authorList>
    </citation>
    <scope>IDENTIFICATION</scope>
</reference>
<keyword evidence="6" id="KW-1185">Reference proteome</keyword>
<dbReference type="InterPro" id="IPR003598">
    <property type="entry name" value="Ig_sub2"/>
</dbReference>
<dbReference type="GO" id="GO:0030424">
    <property type="term" value="C:axon"/>
    <property type="evidence" value="ECO:0007669"/>
    <property type="project" value="TreeGrafter"/>
</dbReference>
<dbReference type="GO" id="GO:0008046">
    <property type="term" value="F:axon guidance receptor activity"/>
    <property type="evidence" value="ECO:0007669"/>
    <property type="project" value="TreeGrafter"/>
</dbReference>
<organism evidence="5 6">
    <name type="scientific">Esox lucius</name>
    <name type="common">Northern pike</name>
    <dbReference type="NCBI Taxonomy" id="8010"/>
    <lineage>
        <taxon>Eukaryota</taxon>
        <taxon>Metazoa</taxon>
        <taxon>Chordata</taxon>
        <taxon>Craniata</taxon>
        <taxon>Vertebrata</taxon>
        <taxon>Euteleostomi</taxon>
        <taxon>Actinopterygii</taxon>
        <taxon>Neopterygii</taxon>
        <taxon>Teleostei</taxon>
        <taxon>Protacanthopterygii</taxon>
        <taxon>Esociformes</taxon>
        <taxon>Esocidae</taxon>
        <taxon>Esox</taxon>
    </lineage>
</organism>
<dbReference type="CDD" id="cd00096">
    <property type="entry name" value="Ig"/>
    <property type="match status" value="1"/>
</dbReference>
<dbReference type="FunFam" id="2.60.40.10:FF:001377">
    <property type="entry name" value="Matrix remodeling associated 5"/>
    <property type="match status" value="1"/>
</dbReference>
<dbReference type="InterPro" id="IPR036179">
    <property type="entry name" value="Ig-like_dom_sf"/>
</dbReference>
<evidence type="ECO:0000259" key="4">
    <source>
        <dbReference type="PROSITE" id="PS50835"/>
    </source>
</evidence>
<dbReference type="Pfam" id="PF00047">
    <property type="entry name" value="ig"/>
    <property type="match status" value="1"/>
</dbReference>
<dbReference type="Gene3D" id="2.60.40.10">
    <property type="entry name" value="Immunoglobulins"/>
    <property type="match status" value="4"/>
</dbReference>
<dbReference type="PANTHER" id="PTHR45080:SF8">
    <property type="entry name" value="IG-LIKE DOMAIN-CONTAINING PROTEIN"/>
    <property type="match status" value="1"/>
</dbReference>
<dbReference type="GO" id="GO:0007156">
    <property type="term" value="P:homophilic cell adhesion via plasma membrane adhesion molecules"/>
    <property type="evidence" value="ECO:0007669"/>
    <property type="project" value="TreeGrafter"/>
</dbReference>
<evidence type="ECO:0000256" key="2">
    <source>
        <dbReference type="ARBA" id="ARBA00023157"/>
    </source>
</evidence>
<reference evidence="6" key="1">
    <citation type="journal article" date="2014" name="PLoS ONE">
        <title>The genome and linkage map of the northern pike (Esox lucius): conserved synteny revealed between the salmonid sister group and the Neoteleostei.</title>
        <authorList>
            <person name="Rondeau E.B."/>
            <person name="Minkley D.R."/>
            <person name="Leong J.S."/>
            <person name="Messmer A.M."/>
            <person name="Jantzen J.R."/>
            <person name="von Schalburg K.R."/>
            <person name="Lemon C."/>
            <person name="Bird N.H."/>
            <person name="Koop B.F."/>
        </authorList>
    </citation>
    <scope>NUCLEOTIDE SEQUENCE</scope>
</reference>
<dbReference type="GO" id="GO:0043025">
    <property type="term" value="C:neuronal cell body"/>
    <property type="evidence" value="ECO:0007669"/>
    <property type="project" value="TreeGrafter"/>
</dbReference>
<proteinExistence type="predicted"/>
<keyword evidence="3" id="KW-0393">Immunoglobulin domain</keyword>